<accession>A0ABT8RH83</accession>
<organism evidence="2 3">
    <name type="scientific">Rhodocytophaga aerolata</name>
    <dbReference type="NCBI Taxonomy" id="455078"/>
    <lineage>
        <taxon>Bacteria</taxon>
        <taxon>Pseudomonadati</taxon>
        <taxon>Bacteroidota</taxon>
        <taxon>Cytophagia</taxon>
        <taxon>Cytophagales</taxon>
        <taxon>Rhodocytophagaceae</taxon>
        <taxon>Rhodocytophaga</taxon>
    </lineage>
</organism>
<evidence type="ECO:0000313" key="2">
    <source>
        <dbReference type="EMBL" id="MDO1450518.1"/>
    </source>
</evidence>
<keyword evidence="3" id="KW-1185">Reference proteome</keyword>
<proteinExistence type="predicted"/>
<dbReference type="Pfam" id="PF01609">
    <property type="entry name" value="DDE_Tnp_1"/>
    <property type="match status" value="1"/>
</dbReference>
<gene>
    <name evidence="2" type="ORF">Q0590_29855</name>
</gene>
<dbReference type="EMBL" id="JAUKPO010000031">
    <property type="protein sequence ID" value="MDO1450518.1"/>
    <property type="molecule type" value="Genomic_DNA"/>
</dbReference>
<reference evidence="2" key="1">
    <citation type="submission" date="2023-07" db="EMBL/GenBank/DDBJ databases">
        <title>The genome sequence of Rhodocytophaga aerolata KACC 12507.</title>
        <authorList>
            <person name="Zhang X."/>
        </authorList>
    </citation>
    <scope>NUCLEOTIDE SEQUENCE</scope>
    <source>
        <strain evidence="2">KACC 12507</strain>
    </source>
</reference>
<sequence>MLQLQLIQLYDYICHCYDTQSCLHYQRMSNNYSPLFTDQEVMTIYLFSILQKRFTIRQGYDYIVNHWLDWFPCLPSYQAYNKRLNDLYWQFEVLAKELTENLSCKDCYTDVSLADSLPIVLSKRPYQAKVALQVADKGYCATKNLYYHGLKLHFLGADCYQRLPQAQYIGFSQASANDLTVLKPVLSQLQTCRVIGDKIYASQQFNEQLKAQQVEIRTPVKLKKGQKYLEAADKLFSRYVSAVRQPVEAFFHWLNEKTAIQTACKVRSEKGLWVHCFGRLSAALFILVFNS</sequence>
<feature type="domain" description="Transposase IS4-like" evidence="1">
    <location>
        <begin position="135"/>
        <end position="283"/>
    </location>
</feature>
<dbReference type="Proteomes" id="UP001168528">
    <property type="component" value="Unassembled WGS sequence"/>
</dbReference>
<name>A0ABT8RH83_9BACT</name>
<dbReference type="RefSeq" id="WP_302041318.1">
    <property type="nucleotide sequence ID" value="NZ_JAUKPO010000031.1"/>
</dbReference>
<protein>
    <submittedName>
        <fullName evidence="2">Transposase</fullName>
    </submittedName>
</protein>
<evidence type="ECO:0000313" key="3">
    <source>
        <dbReference type="Proteomes" id="UP001168528"/>
    </source>
</evidence>
<comment type="caution">
    <text evidence="2">The sequence shown here is derived from an EMBL/GenBank/DDBJ whole genome shotgun (WGS) entry which is preliminary data.</text>
</comment>
<evidence type="ECO:0000259" key="1">
    <source>
        <dbReference type="Pfam" id="PF01609"/>
    </source>
</evidence>
<dbReference type="InterPro" id="IPR002559">
    <property type="entry name" value="Transposase_11"/>
</dbReference>